<dbReference type="Gene3D" id="3.40.50.1580">
    <property type="entry name" value="Nucleoside phosphorylase domain"/>
    <property type="match status" value="1"/>
</dbReference>
<gene>
    <name evidence="2" type="ORF">M436DRAFT_81721</name>
</gene>
<evidence type="ECO:0000313" key="2">
    <source>
        <dbReference type="EMBL" id="KEQ73336.1"/>
    </source>
</evidence>
<feature type="compositionally biased region" description="Basic and acidic residues" evidence="1">
    <location>
        <begin position="184"/>
        <end position="193"/>
    </location>
</feature>
<dbReference type="PANTHER" id="PTHR46082:SF11">
    <property type="entry name" value="AAA+ ATPASE DOMAIN-CONTAINING PROTEIN-RELATED"/>
    <property type="match status" value="1"/>
</dbReference>
<proteinExistence type="predicted"/>
<dbReference type="AlphaFoldDB" id="A0A074XFE5"/>
<name>A0A074XFE5_9PEZI</name>
<dbReference type="HOGENOM" id="CLU_1165641_0_0_1"/>
<dbReference type="OrthoDB" id="20872at2759"/>
<evidence type="ECO:0000313" key="3">
    <source>
        <dbReference type="Proteomes" id="UP000027730"/>
    </source>
</evidence>
<dbReference type="GO" id="GO:0003824">
    <property type="term" value="F:catalytic activity"/>
    <property type="evidence" value="ECO:0007669"/>
    <property type="project" value="InterPro"/>
</dbReference>
<organism evidence="2 3">
    <name type="scientific">Aureobasidium namibiae CBS 147.97</name>
    <dbReference type="NCBI Taxonomy" id="1043004"/>
    <lineage>
        <taxon>Eukaryota</taxon>
        <taxon>Fungi</taxon>
        <taxon>Dikarya</taxon>
        <taxon>Ascomycota</taxon>
        <taxon>Pezizomycotina</taxon>
        <taxon>Dothideomycetes</taxon>
        <taxon>Dothideomycetidae</taxon>
        <taxon>Dothideales</taxon>
        <taxon>Saccotheciaceae</taxon>
        <taxon>Aureobasidium</taxon>
    </lineage>
</organism>
<reference evidence="2 3" key="1">
    <citation type="journal article" date="2014" name="BMC Genomics">
        <title>Genome sequencing of four Aureobasidium pullulans varieties: biotechnological potential, stress tolerance, and description of new species.</title>
        <authorList>
            <person name="Gostin Ar C."/>
            <person name="Ohm R.A."/>
            <person name="Kogej T."/>
            <person name="Sonjak S."/>
            <person name="Turk M."/>
            <person name="Zajc J."/>
            <person name="Zalar P."/>
            <person name="Grube M."/>
            <person name="Sun H."/>
            <person name="Han J."/>
            <person name="Sharma A."/>
            <person name="Chiniquy J."/>
            <person name="Ngan C.Y."/>
            <person name="Lipzen A."/>
            <person name="Barry K."/>
            <person name="Grigoriev I.V."/>
            <person name="Gunde-Cimerman N."/>
        </authorList>
    </citation>
    <scope>NUCLEOTIDE SEQUENCE [LARGE SCALE GENOMIC DNA]</scope>
    <source>
        <strain evidence="2 3">CBS 147.97</strain>
    </source>
</reference>
<sequence length="238" mass="25935">MNRLKIDVHLLRLTEQFPAYELPSKLSDDLYAPDFLRLGEEDCLDCGSAHSLQREARHGELPVVQYGTIASGNMVMRDGIGRDKINQKLGGLLCFEMEAAALMNNFPCLVIRGSSDYADSHKIDGCKLYAAATAAAFSKELLVRLAPTSVSQIQTINQAMDGGTNEREILEWLSPPVSQSNIQDETRDSRLEDTGGAGASTGGLVRLKYHPTIGQSDISWIGSVRIHDASQSGRSSSH</sequence>
<dbReference type="Proteomes" id="UP000027730">
    <property type="component" value="Unassembled WGS sequence"/>
</dbReference>
<accession>A0A074XFE5</accession>
<keyword evidence="3" id="KW-1185">Reference proteome</keyword>
<dbReference type="InterPro" id="IPR035994">
    <property type="entry name" value="Nucleoside_phosphorylase_sf"/>
</dbReference>
<dbReference type="GeneID" id="25416844"/>
<feature type="region of interest" description="Disordered" evidence="1">
    <location>
        <begin position="175"/>
        <end position="197"/>
    </location>
</feature>
<dbReference type="EMBL" id="KL584709">
    <property type="protein sequence ID" value="KEQ73336.1"/>
    <property type="molecule type" value="Genomic_DNA"/>
</dbReference>
<evidence type="ECO:0008006" key="4">
    <source>
        <dbReference type="Google" id="ProtNLM"/>
    </source>
</evidence>
<dbReference type="InterPro" id="IPR053137">
    <property type="entry name" value="NLR-like"/>
</dbReference>
<dbReference type="SUPFAM" id="SSF53167">
    <property type="entry name" value="Purine and uridine phosphorylases"/>
    <property type="match status" value="1"/>
</dbReference>
<dbReference type="GO" id="GO:0009116">
    <property type="term" value="P:nucleoside metabolic process"/>
    <property type="evidence" value="ECO:0007669"/>
    <property type="project" value="InterPro"/>
</dbReference>
<dbReference type="PANTHER" id="PTHR46082">
    <property type="entry name" value="ATP/GTP-BINDING PROTEIN-RELATED"/>
    <property type="match status" value="1"/>
</dbReference>
<protein>
    <recommendedName>
        <fullName evidence="4">Purine and uridine phosphorylase</fullName>
    </recommendedName>
</protein>
<dbReference type="RefSeq" id="XP_013427763.1">
    <property type="nucleotide sequence ID" value="XM_013572309.1"/>
</dbReference>
<evidence type="ECO:0000256" key="1">
    <source>
        <dbReference type="SAM" id="MobiDB-lite"/>
    </source>
</evidence>